<dbReference type="Pfam" id="PF00646">
    <property type="entry name" value="F-box"/>
    <property type="match status" value="1"/>
</dbReference>
<dbReference type="InterPro" id="IPR001810">
    <property type="entry name" value="F-box_dom"/>
</dbReference>
<proteinExistence type="predicted"/>
<sequence length="226" mass="26286">MQHGPLSRLPFELLEMIFQYLEDIPWIALFAITCKSLLALSKPHLLRAFRNTYAFCANCRMILLQEYEVGSVFPSMLLTGAEEKEIAETTTPSYPGDLPRCLYSFAVAFYQPIPDIKDARRRKADAFWYHFSHLINVAQCWALVEDAELPPDKQKRRARDWTIPIYDTWYQDAMRYPESQASRFEGSPIQYCKARVRPWRRTGIWTGIIQAVVSRGRAPLPHPLGW</sequence>
<dbReference type="EMBL" id="ML145122">
    <property type="protein sequence ID" value="TBU58699.1"/>
    <property type="molecule type" value="Genomic_DNA"/>
</dbReference>
<organism evidence="2 3">
    <name type="scientific">Dichomitus squalens</name>
    <dbReference type="NCBI Taxonomy" id="114155"/>
    <lineage>
        <taxon>Eukaryota</taxon>
        <taxon>Fungi</taxon>
        <taxon>Dikarya</taxon>
        <taxon>Basidiomycota</taxon>
        <taxon>Agaricomycotina</taxon>
        <taxon>Agaricomycetes</taxon>
        <taxon>Polyporales</taxon>
        <taxon>Polyporaceae</taxon>
        <taxon>Dichomitus</taxon>
    </lineage>
</organism>
<dbReference type="InterPro" id="IPR036047">
    <property type="entry name" value="F-box-like_dom_sf"/>
</dbReference>
<gene>
    <name evidence="2" type="ORF">BD310DRAFT_457409</name>
</gene>
<feature type="domain" description="F-box" evidence="1">
    <location>
        <begin position="6"/>
        <end position="42"/>
    </location>
</feature>
<evidence type="ECO:0000313" key="2">
    <source>
        <dbReference type="EMBL" id="TBU58699.1"/>
    </source>
</evidence>
<dbReference type="SUPFAM" id="SSF81383">
    <property type="entry name" value="F-box domain"/>
    <property type="match status" value="1"/>
</dbReference>
<accession>A0A4Q9PW33</accession>
<protein>
    <recommendedName>
        <fullName evidence="1">F-box domain-containing protein</fullName>
    </recommendedName>
</protein>
<dbReference type="Proteomes" id="UP000292082">
    <property type="component" value="Unassembled WGS sequence"/>
</dbReference>
<evidence type="ECO:0000313" key="3">
    <source>
        <dbReference type="Proteomes" id="UP000292082"/>
    </source>
</evidence>
<reference evidence="2 3" key="1">
    <citation type="submission" date="2019-01" db="EMBL/GenBank/DDBJ databases">
        <title>Draft genome sequences of three monokaryotic isolates of the white-rot basidiomycete fungus Dichomitus squalens.</title>
        <authorList>
            <consortium name="DOE Joint Genome Institute"/>
            <person name="Lopez S.C."/>
            <person name="Andreopoulos B."/>
            <person name="Pangilinan J."/>
            <person name="Lipzen A."/>
            <person name="Riley R."/>
            <person name="Ahrendt S."/>
            <person name="Ng V."/>
            <person name="Barry K."/>
            <person name="Daum C."/>
            <person name="Grigoriev I.V."/>
            <person name="Hilden K.S."/>
            <person name="Makela M.R."/>
            <person name="de Vries R.P."/>
        </authorList>
    </citation>
    <scope>NUCLEOTIDE SEQUENCE [LARGE SCALE GENOMIC DNA]</scope>
    <source>
        <strain evidence="2 3">CBS 464.89</strain>
    </source>
</reference>
<keyword evidence="3" id="KW-1185">Reference proteome</keyword>
<name>A0A4Q9PW33_9APHY</name>
<dbReference type="AlphaFoldDB" id="A0A4Q9PW33"/>
<evidence type="ECO:0000259" key="1">
    <source>
        <dbReference type="Pfam" id="PF00646"/>
    </source>
</evidence>